<name>A0A6J5LNW5_9CAUD</name>
<feature type="region of interest" description="Disordered" evidence="1">
    <location>
        <begin position="179"/>
        <end position="200"/>
    </location>
</feature>
<accession>A0A6J5LNW5</accession>
<gene>
    <name evidence="2" type="ORF">UFOVP274_41</name>
</gene>
<feature type="region of interest" description="Disordered" evidence="1">
    <location>
        <begin position="417"/>
        <end position="439"/>
    </location>
</feature>
<proteinExistence type="predicted"/>
<dbReference type="EMBL" id="LR796296">
    <property type="protein sequence ID" value="CAB4134687.1"/>
    <property type="molecule type" value="Genomic_DNA"/>
</dbReference>
<evidence type="ECO:0000256" key="1">
    <source>
        <dbReference type="SAM" id="MobiDB-lite"/>
    </source>
</evidence>
<sequence>MGWLNHWVDEIVSTGKDIFGAAKEIATPLAPLITMAVAPQLGAYLAAELGVSAAAGNALANAAIGVANGQDPVTAIESAAAGAAGSAAGSAIADEIRAAGASPDMTRALSSVGKSLASTAARGGTSQDYMAGVTGALINAGINTTGAGTEALSKTDPSLGELGINTALNPDGTMNFANNADGSATATDSSGNKTIINPDGTTKTIPGIGSLISGLLGKSGIDSSSALIGALGASGLAALTKNGSSGSDQPAQQAPANPTKFSWGEQAVEAPVNGIAYGQQFVKPTYAADGGLMSIGLPPNQPTMFESQQITTPTQQPVNGFLYDTQPSAMPNYSQTYAKGGLSSLGDYTHMAGGRFLKGPGDGMSDDIPATIADKQPARLANEEFVIPADVVSHLGNGSSEAGAKVLYKMMEKVRHARTGTTKQGKQINPEKFMPNMKA</sequence>
<organism evidence="2">
    <name type="scientific">uncultured Caudovirales phage</name>
    <dbReference type="NCBI Taxonomy" id="2100421"/>
    <lineage>
        <taxon>Viruses</taxon>
        <taxon>Duplodnaviria</taxon>
        <taxon>Heunggongvirae</taxon>
        <taxon>Uroviricota</taxon>
        <taxon>Caudoviricetes</taxon>
        <taxon>Peduoviridae</taxon>
        <taxon>Maltschvirus</taxon>
        <taxon>Maltschvirus maltsch</taxon>
    </lineage>
</organism>
<reference evidence="2" key="1">
    <citation type="submission" date="2020-04" db="EMBL/GenBank/DDBJ databases">
        <authorList>
            <person name="Chiriac C."/>
            <person name="Salcher M."/>
            <person name="Ghai R."/>
            <person name="Kavagutti S V."/>
        </authorList>
    </citation>
    <scope>NUCLEOTIDE SEQUENCE</scope>
</reference>
<protein>
    <submittedName>
        <fullName evidence="2">Uncharacterized protein</fullName>
    </submittedName>
</protein>
<evidence type="ECO:0000313" key="2">
    <source>
        <dbReference type="EMBL" id="CAB4134687.1"/>
    </source>
</evidence>